<accession>I9QYL8</accession>
<keyword evidence="1" id="KW-0732">Signal</keyword>
<proteinExistence type="predicted"/>
<sequence>MCSKKIRNFILCFGFILSLHAEENAAQENTTEENTTEENMIKENTPKDAPILLEEKRAQTLEFKEERGTAKKIDEKSLLEEIHKKKRQLYMLKGELHEKNEAILFQQMAKNKSGFFIGVILGDIGINAHPNARSYESFEPLNNIQASPLLYGLRSGYQKYFANGISALRFYGEYLGGAMKGFKSDSLASYQTASLNIDLLMDKPIDKEKRFALGIFGGVGVGWNGMYQNLKEIKGYSQPNAFGLVLNLGVSMTLNLKHRFELALKMPPLKEASQTFLYYFKSTNIYYISYNYLL</sequence>
<organism evidence="2 3">
    <name type="scientific">Helicobacter pylori NQ4044</name>
    <dbReference type="NCBI Taxonomy" id="992028"/>
    <lineage>
        <taxon>Bacteria</taxon>
        <taxon>Pseudomonadati</taxon>
        <taxon>Campylobacterota</taxon>
        <taxon>Epsilonproteobacteria</taxon>
        <taxon>Campylobacterales</taxon>
        <taxon>Helicobacteraceae</taxon>
        <taxon>Helicobacter</taxon>
    </lineage>
</organism>
<protein>
    <recommendedName>
        <fullName evidence="4">Outer membrane protein</fullName>
    </recommendedName>
</protein>
<reference evidence="2 3" key="1">
    <citation type="submission" date="2012-04" db="EMBL/GenBank/DDBJ databases">
        <title>Genome sequence of Helicobacter pylori NQ4044.</title>
        <authorList>
            <person name="Blanchard T.G."/>
            <person name="Czinn S.J."/>
            <person name="McCracken C."/>
            <person name="Abolude K."/>
            <person name="Maroo A."/>
            <person name="Santana-Cruz I."/>
            <person name="Tallon L.J."/>
            <person name="Ficke F.W.F."/>
        </authorList>
    </citation>
    <scope>NUCLEOTIDE SEQUENCE [LARGE SCALE GENOMIC DNA]</scope>
    <source>
        <strain evidence="2 3">NQ4044</strain>
    </source>
</reference>
<dbReference type="Pfam" id="PF01856">
    <property type="entry name" value="HP_OMP"/>
    <property type="match status" value="1"/>
</dbReference>
<dbReference type="AlphaFoldDB" id="I9QYL8"/>
<dbReference type="PATRIC" id="fig|992028.3.peg.513"/>
<feature type="chain" id="PRO_5003724180" description="Outer membrane protein" evidence="1">
    <location>
        <begin position="22"/>
        <end position="294"/>
    </location>
</feature>
<dbReference type="InterPro" id="IPR002718">
    <property type="entry name" value="OMP_Helicobacter"/>
</dbReference>
<evidence type="ECO:0008006" key="4">
    <source>
        <dbReference type="Google" id="ProtNLM"/>
    </source>
</evidence>
<dbReference type="EMBL" id="AKNW01000003">
    <property type="protein sequence ID" value="EJB38074.1"/>
    <property type="molecule type" value="Genomic_DNA"/>
</dbReference>
<gene>
    <name evidence="2" type="ORF">HPNQ4044_0523</name>
</gene>
<dbReference type="RefSeq" id="WP_001874928.1">
    <property type="nucleotide sequence ID" value="NZ_AKNW01000003.1"/>
</dbReference>
<evidence type="ECO:0000313" key="2">
    <source>
        <dbReference type="EMBL" id="EJB38074.1"/>
    </source>
</evidence>
<comment type="caution">
    <text evidence="2">The sequence shown here is derived from an EMBL/GenBank/DDBJ whole genome shotgun (WGS) entry which is preliminary data.</text>
</comment>
<name>I9QYL8_HELPX</name>
<evidence type="ECO:0000256" key="1">
    <source>
        <dbReference type="SAM" id="SignalP"/>
    </source>
</evidence>
<feature type="signal peptide" evidence="1">
    <location>
        <begin position="1"/>
        <end position="21"/>
    </location>
</feature>
<evidence type="ECO:0000313" key="3">
    <source>
        <dbReference type="Proteomes" id="UP000003026"/>
    </source>
</evidence>
<dbReference type="Proteomes" id="UP000003026">
    <property type="component" value="Unassembled WGS sequence"/>
</dbReference>